<name>A0ABX0CFV6_9BIFI</name>
<feature type="domain" description="Carboxymuconolactone decarboxylase-like" evidence="1">
    <location>
        <begin position="25"/>
        <end position="113"/>
    </location>
</feature>
<evidence type="ECO:0000313" key="3">
    <source>
        <dbReference type="Proteomes" id="UP000475155"/>
    </source>
</evidence>
<dbReference type="InterPro" id="IPR052512">
    <property type="entry name" value="4CMD/NDH-1_regulator"/>
</dbReference>
<sequence>MAFESFRKKYDQLMNDKQPLGETDPEFVEMFSRFAYDEVVNDPGASHPDLDDRTRSMAILAALLGCQGLDEYRLMIPAALKSGVTPVEIKEIVYQATAYLGIGRVMGFLNATNDVFLEEKVTLPLEQQGTVGPETRMEAGEQAQIEIFGEHMRGFADAGPEETRHIHRWLVGNCFGDYYTRGGLDVRQREMITLCFLAAQGGCEPQLIAHAKANMNVGNDKAFLIAVVSQTMPYIGYPRTLNALGGIGKAAE</sequence>
<evidence type="ECO:0000313" key="2">
    <source>
        <dbReference type="EMBL" id="NEH11222.1"/>
    </source>
</evidence>
<comment type="caution">
    <text evidence="2">The sequence shown here is derived from an EMBL/GenBank/DDBJ whole genome shotgun (WGS) entry which is preliminary data.</text>
</comment>
<gene>
    <name evidence="2" type="ORF">GFD18_03805</name>
</gene>
<dbReference type="PANTHER" id="PTHR33570">
    <property type="entry name" value="4-CARBOXYMUCONOLACTONE DECARBOXYLASE FAMILY PROTEIN"/>
    <property type="match status" value="1"/>
</dbReference>
<dbReference type="InterPro" id="IPR029032">
    <property type="entry name" value="AhpD-like"/>
</dbReference>
<dbReference type="PANTHER" id="PTHR33570:SF2">
    <property type="entry name" value="CARBOXYMUCONOLACTONE DECARBOXYLASE-LIKE DOMAIN-CONTAINING PROTEIN"/>
    <property type="match status" value="1"/>
</dbReference>
<accession>A0ABX0CFV6</accession>
<proteinExistence type="predicted"/>
<dbReference type="SUPFAM" id="SSF69118">
    <property type="entry name" value="AhpD-like"/>
    <property type="match status" value="1"/>
</dbReference>
<dbReference type="Gene3D" id="1.20.1290.10">
    <property type="entry name" value="AhpD-like"/>
    <property type="match status" value="1"/>
</dbReference>
<dbReference type="Proteomes" id="UP000475155">
    <property type="component" value="Unassembled WGS sequence"/>
</dbReference>
<dbReference type="Pfam" id="PF02627">
    <property type="entry name" value="CMD"/>
    <property type="match status" value="2"/>
</dbReference>
<dbReference type="EMBL" id="WHZU01000004">
    <property type="protein sequence ID" value="NEH11222.1"/>
    <property type="molecule type" value="Genomic_DNA"/>
</dbReference>
<protein>
    <submittedName>
        <fullName evidence="2">Carboxymuconolactone decarboxylase</fullName>
    </submittedName>
</protein>
<dbReference type="RefSeq" id="WP_163199308.1">
    <property type="nucleotide sequence ID" value="NZ_WHZU01000004.1"/>
</dbReference>
<organism evidence="2 3">
    <name type="scientific">Bifidobacterium saimiriisciurei</name>
    <dbReference type="NCBI Taxonomy" id="2661627"/>
    <lineage>
        <taxon>Bacteria</taxon>
        <taxon>Bacillati</taxon>
        <taxon>Actinomycetota</taxon>
        <taxon>Actinomycetes</taxon>
        <taxon>Bifidobacteriales</taxon>
        <taxon>Bifidobacteriaceae</taxon>
        <taxon>Bifidobacterium</taxon>
    </lineage>
</organism>
<reference evidence="2 3" key="1">
    <citation type="submission" date="2019-10" db="EMBL/GenBank/DDBJ databases">
        <title>Bifidobacterium from non-human primates.</title>
        <authorList>
            <person name="Modesto M."/>
        </authorList>
    </citation>
    <scope>NUCLEOTIDE SEQUENCE [LARGE SCALE GENOMIC DNA]</scope>
    <source>
        <strain evidence="2 3">SMA1</strain>
    </source>
</reference>
<keyword evidence="3" id="KW-1185">Reference proteome</keyword>
<dbReference type="InterPro" id="IPR003779">
    <property type="entry name" value="CMD-like"/>
</dbReference>
<evidence type="ECO:0000259" key="1">
    <source>
        <dbReference type="Pfam" id="PF02627"/>
    </source>
</evidence>
<feature type="domain" description="Carboxymuconolactone decarboxylase-like" evidence="1">
    <location>
        <begin position="168"/>
        <end position="244"/>
    </location>
</feature>